<dbReference type="CDD" id="cd12193">
    <property type="entry name" value="bZIP_GCN4"/>
    <property type="match status" value="1"/>
</dbReference>
<evidence type="ECO:0000313" key="4">
    <source>
        <dbReference type="EMBL" id="EJU02567.1"/>
    </source>
</evidence>
<reference evidence="4 5" key="1">
    <citation type="journal article" date="2012" name="Science">
        <title>The Paleozoic origin of enzymatic lignin decomposition reconstructed from 31 fungal genomes.</title>
        <authorList>
            <person name="Floudas D."/>
            <person name="Binder M."/>
            <person name="Riley R."/>
            <person name="Barry K."/>
            <person name="Blanchette R.A."/>
            <person name="Henrissat B."/>
            <person name="Martinez A.T."/>
            <person name="Otillar R."/>
            <person name="Spatafora J.W."/>
            <person name="Yadav J.S."/>
            <person name="Aerts A."/>
            <person name="Benoit I."/>
            <person name="Boyd A."/>
            <person name="Carlson A."/>
            <person name="Copeland A."/>
            <person name="Coutinho P.M."/>
            <person name="de Vries R.P."/>
            <person name="Ferreira P."/>
            <person name="Findley K."/>
            <person name="Foster B."/>
            <person name="Gaskell J."/>
            <person name="Glotzer D."/>
            <person name="Gorecki P."/>
            <person name="Heitman J."/>
            <person name="Hesse C."/>
            <person name="Hori C."/>
            <person name="Igarashi K."/>
            <person name="Jurgens J.A."/>
            <person name="Kallen N."/>
            <person name="Kersten P."/>
            <person name="Kohler A."/>
            <person name="Kuees U."/>
            <person name="Kumar T.K.A."/>
            <person name="Kuo A."/>
            <person name="LaButti K."/>
            <person name="Larrondo L.F."/>
            <person name="Lindquist E."/>
            <person name="Ling A."/>
            <person name="Lombard V."/>
            <person name="Lucas S."/>
            <person name="Lundell T."/>
            <person name="Martin R."/>
            <person name="McLaughlin D.J."/>
            <person name="Morgenstern I."/>
            <person name="Morin E."/>
            <person name="Murat C."/>
            <person name="Nagy L.G."/>
            <person name="Nolan M."/>
            <person name="Ohm R.A."/>
            <person name="Patyshakuliyeva A."/>
            <person name="Rokas A."/>
            <person name="Ruiz-Duenas F.J."/>
            <person name="Sabat G."/>
            <person name="Salamov A."/>
            <person name="Samejima M."/>
            <person name="Schmutz J."/>
            <person name="Slot J.C."/>
            <person name="St John F."/>
            <person name="Stenlid J."/>
            <person name="Sun H."/>
            <person name="Sun S."/>
            <person name="Syed K."/>
            <person name="Tsang A."/>
            <person name="Wiebenga A."/>
            <person name="Young D."/>
            <person name="Pisabarro A."/>
            <person name="Eastwood D.C."/>
            <person name="Martin F."/>
            <person name="Cullen D."/>
            <person name="Grigoriev I.V."/>
            <person name="Hibbett D.S."/>
        </authorList>
    </citation>
    <scope>NUCLEOTIDE SEQUENCE [LARGE SCALE GENOMIC DNA]</scope>
    <source>
        <strain evidence="4 5">DJM-731 SS1</strain>
    </source>
</reference>
<sequence>MPITPDEGAQIKPALAAHSPTPSSKQQPRLNRNGTPNLPSETIAYAAYDGATRGKYDEGGGGWSGFRKGLGPDMLVPVAAPTESRTYYVESATSRRDGPRPAQVYRVKSPSTSHSPPAKEADAVDSSSVSDVVMKDDPPLTHANRPTTPPTKEESLAERVSKERARRRSQNTLAARRSRARKLETMLNLESERDRALARVAELEKRLSDALEQINIFRQKLNVVEALGTLG</sequence>
<dbReference type="SUPFAM" id="SSF57959">
    <property type="entry name" value="Leucine zipper domain"/>
    <property type="match status" value="1"/>
</dbReference>
<feature type="region of interest" description="Disordered" evidence="2">
    <location>
        <begin position="52"/>
        <end position="77"/>
    </location>
</feature>
<dbReference type="PROSITE" id="PS00036">
    <property type="entry name" value="BZIP_BASIC"/>
    <property type="match status" value="1"/>
</dbReference>
<dbReference type="OrthoDB" id="2257100at2759"/>
<dbReference type="InterPro" id="IPR046347">
    <property type="entry name" value="bZIP_sf"/>
</dbReference>
<name>M5G9M3_DACPD</name>
<feature type="compositionally biased region" description="Basic and acidic residues" evidence="2">
    <location>
        <begin position="151"/>
        <end position="163"/>
    </location>
</feature>
<dbReference type="GeneID" id="63686150"/>
<dbReference type="SMART" id="SM00338">
    <property type="entry name" value="BRLZ"/>
    <property type="match status" value="1"/>
</dbReference>
<dbReference type="InterPro" id="IPR004827">
    <property type="entry name" value="bZIP"/>
</dbReference>
<proteinExistence type="predicted"/>
<gene>
    <name evidence="4" type="ORF">DACRYDRAFT_15257</name>
</gene>
<dbReference type="EMBL" id="JH795861">
    <property type="protein sequence ID" value="EJU02567.1"/>
    <property type="molecule type" value="Genomic_DNA"/>
</dbReference>
<dbReference type="Proteomes" id="UP000030653">
    <property type="component" value="Unassembled WGS sequence"/>
</dbReference>
<dbReference type="HOGENOM" id="CLU_1199784_0_0_1"/>
<feature type="domain" description="BZIP" evidence="3">
    <location>
        <begin position="161"/>
        <end position="224"/>
    </location>
</feature>
<feature type="coiled-coil region" evidence="1">
    <location>
        <begin position="186"/>
        <end position="220"/>
    </location>
</feature>
<keyword evidence="5" id="KW-1185">Reference proteome</keyword>
<evidence type="ECO:0000256" key="1">
    <source>
        <dbReference type="SAM" id="Coils"/>
    </source>
</evidence>
<accession>M5G9M3</accession>
<organism evidence="4 5">
    <name type="scientific">Dacryopinax primogenitus (strain DJM 731)</name>
    <name type="common">Brown rot fungus</name>
    <dbReference type="NCBI Taxonomy" id="1858805"/>
    <lineage>
        <taxon>Eukaryota</taxon>
        <taxon>Fungi</taxon>
        <taxon>Dikarya</taxon>
        <taxon>Basidiomycota</taxon>
        <taxon>Agaricomycotina</taxon>
        <taxon>Dacrymycetes</taxon>
        <taxon>Dacrymycetales</taxon>
        <taxon>Dacrymycetaceae</taxon>
        <taxon>Dacryopinax</taxon>
    </lineage>
</organism>
<evidence type="ECO:0000259" key="3">
    <source>
        <dbReference type="PROSITE" id="PS50217"/>
    </source>
</evidence>
<dbReference type="AlphaFoldDB" id="M5G9M3"/>
<dbReference type="RefSeq" id="XP_040629461.1">
    <property type="nucleotide sequence ID" value="XM_040771088.1"/>
</dbReference>
<dbReference type="GO" id="GO:0003700">
    <property type="term" value="F:DNA-binding transcription factor activity"/>
    <property type="evidence" value="ECO:0007669"/>
    <property type="project" value="InterPro"/>
</dbReference>
<protein>
    <recommendedName>
        <fullName evidence="3">BZIP domain-containing protein</fullName>
    </recommendedName>
</protein>
<feature type="compositionally biased region" description="Polar residues" evidence="2">
    <location>
        <begin position="20"/>
        <end position="40"/>
    </location>
</feature>
<dbReference type="Pfam" id="PF07716">
    <property type="entry name" value="bZIP_2"/>
    <property type="match status" value="1"/>
</dbReference>
<evidence type="ECO:0000256" key="2">
    <source>
        <dbReference type="SAM" id="MobiDB-lite"/>
    </source>
</evidence>
<feature type="region of interest" description="Disordered" evidence="2">
    <location>
        <begin position="1"/>
        <end position="40"/>
    </location>
</feature>
<feature type="region of interest" description="Disordered" evidence="2">
    <location>
        <begin position="89"/>
        <end position="176"/>
    </location>
</feature>
<dbReference type="PROSITE" id="PS50217">
    <property type="entry name" value="BZIP"/>
    <property type="match status" value="1"/>
</dbReference>
<keyword evidence="1" id="KW-0175">Coiled coil</keyword>
<evidence type="ECO:0000313" key="5">
    <source>
        <dbReference type="Proteomes" id="UP000030653"/>
    </source>
</evidence>
<dbReference type="STRING" id="1858805.M5G9M3"/>